<evidence type="ECO:0000313" key="1">
    <source>
        <dbReference type="EMBL" id="MDI9859643.1"/>
    </source>
</evidence>
<reference evidence="1 2" key="1">
    <citation type="submission" date="2023-05" db="EMBL/GenBank/DDBJ databases">
        <title>Novel species of genus Flectobacillus isolated from stream in China.</title>
        <authorList>
            <person name="Lu H."/>
        </authorList>
    </citation>
    <scope>NUCLEOTIDE SEQUENCE [LARGE SCALE GENOMIC DNA]</scope>
    <source>
        <strain evidence="1 2">KCTC 42575</strain>
    </source>
</reference>
<gene>
    <name evidence="1" type="ORF">QM524_10505</name>
</gene>
<dbReference type="EMBL" id="JASHIF010000008">
    <property type="protein sequence ID" value="MDI9859643.1"/>
    <property type="molecule type" value="Genomic_DNA"/>
</dbReference>
<keyword evidence="2" id="KW-1185">Reference proteome</keyword>
<name>A0ABT6Y7V7_9BACT</name>
<dbReference type="RefSeq" id="WP_283344547.1">
    <property type="nucleotide sequence ID" value="NZ_JASHIF010000008.1"/>
</dbReference>
<organism evidence="1 2">
    <name type="scientific">Flectobacillus roseus</name>
    <dbReference type="NCBI Taxonomy" id="502259"/>
    <lineage>
        <taxon>Bacteria</taxon>
        <taxon>Pseudomonadati</taxon>
        <taxon>Bacteroidota</taxon>
        <taxon>Cytophagia</taxon>
        <taxon>Cytophagales</taxon>
        <taxon>Flectobacillaceae</taxon>
        <taxon>Flectobacillus</taxon>
    </lineage>
</organism>
<protein>
    <submittedName>
        <fullName evidence="1">Uncharacterized protein</fullName>
    </submittedName>
</protein>
<accession>A0ABT6Y7V7</accession>
<evidence type="ECO:0000313" key="2">
    <source>
        <dbReference type="Proteomes" id="UP001236507"/>
    </source>
</evidence>
<dbReference type="Proteomes" id="UP001236507">
    <property type="component" value="Unassembled WGS sequence"/>
</dbReference>
<proteinExistence type="predicted"/>
<sequence length="521" mass="59391">MNPKKIKVKLTSLLINLENFRFETVDNQKDAIKQMVEDQKEKLFNLAKSILEEGFNPHEGIIVSKRIPSSNSEVLIDQNEKNTLLSSKKYIVIEGNRRITSLKLFVNPTLLKDSKNPMLQKKFQDLHDDYFKNRSKYTFDIESSVECLYYENPNDALKWIKTKHIGQYDGVGTVSWTASQIDRFEEMTGGRASKSLQVVSFLRNLDSVSPEFKLKLNLLKVTTLDRLLADPDVRIFLGLELESGRLYSKYSLTEVQKGLVGVISDLLSPDFTVKKVYTKELRADYLDNFNPINIPNFSTFQDTSKWYLDTPDEYLKLEKTKTDEFDTQQGIGQSLSLDSLESPSSESLNSTVGIDSNLVANSNKVETVVQHPKSTSRKFVIPKSFKVTINEPKVNDIFLELKDLDITKFQNVASISLRVFIELSLDCYLEKNNLIPNNGSAAKSGLTLQKKVMDVASHLENTKKADPAICKGIKISCKDPNNLIGIDTLHAYLHNHRFASTTENLIITWNNIQDFMFRVWQ</sequence>
<comment type="caution">
    <text evidence="1">The sequence shown here is derived from an EMBL/GenBank/DDBJ whole genome shotgun (WGS) entry which is preliminary data.</text>
</comment>